<keyword evidence="2" id="KW-1185">Reference proteome</keyword>
<dbReference type="EMBL" id="CP011011">
    <property type="protein sequence ID" value="ATC82840.1"/>
    <property type="molecule type" value="Genomic_DNA"/>
</dbReference>
<organism evidence="1 2">
    <name type="scientific">Pseudoalteromonas agarivorans DSM 14585</name>
    <dbReference type="NCBI Taxonomy" id="1312369"/>
    <lineage>
        <taxon>Bacteria</taxon>
        <taxon>Pseudomonadati</taxon>
        <taxon>Pseudomonadota</taxon>
        <taxon>Gammaproteobacteria</taxon>
        <taxon>Alteromonadales</taxon>
        <taxon>Pseudoalteromonadaceae</taxon>
        <taxon>Pseudoalteromonas</taxon>
    </lineage>
</organism>
<protein>
    <submittedName>
        <fullName evidence="1">Uncharacterized protein</fullName>
    </submittedName>
</protein>
<gene>
    <name evidence="1" type="ORF">PAGA_a2580</name>
</gene>
<evidence type="ECO:0000313" key="2">
    <source>
        <dbReference type="Proteomes" id="UP000217277"/>
    </source>
</evidence>
<dbReference type="Proteomes" id="UP000217277">
    <property type="component" value="Chromosome I"/>
</dbReference>
<name>A0ACA8DX59_9GAMM</name>
<reference evidence="1" key="1">
    <citation type="submission" date="2015-03" db="EMBL/GenBank/DDBJ databases">
        <authorList>
            <person name="Xie B.-B."/>
            <person name="Rong J.-C."/>
            <person name="Qin Q.-L."/>
            <person name="Zhang Y.-Z."/>
        </authorList>
    </citation>
    <scope>NUCLEOTIDE SEQUENCE</scope>
    <source>
        <strain evidence="1">DSM 14585</strain>
    </source>
</reference>
<evidence type="ECO:0000313" key="1">
    <source>
        <dbReference type="EMBL" id="ATC82840.1"/>
    </source>
</evidence>
<proteinExistence type="predicted"/>
<accession>A0ACA8DX59</accession>
<sequence>MVSYILLYLLTINLGWLFMSKFGLRILTITSVCSLGILAVGCGSSGSKSEPVNASVVAQSAAVISGQTAVSIENTRDIAISGELSITDAQANEAVFETQSNNITTYGSFSLTEDGNWSYTLNGEHATVSALNEGETLLDEITVTSADGTEATVSITIIGTAGSEDFIVTQETTLNADGENTGLSAYTLIENAFNEGAIESPDMYSGNHQNAAHIIEDTDSTVGNHFVFLAHRDEDQDKDKGATDRQRNEIKAFDKSPAATLAFKDETVQYSWKFKVSSELELSSKFSHFFQIKARNDSNDNTNGNDDQPIITLSGAQKNSTGNQLQVRYSAGFDENGNSTGLDKNLIETDWSLITDEWIAVFVQATFSEAGQFEMTLTRLSDNEVLFSISEQNIDMWRGFSDDDFARPKWGVYRSIVETDSLRAEEEQVRFANFVIKKGVLAQ</sequence>